<dbReference type="EMBL" id="KY860567">
    <property type="protein sequence ID" value="ATE47174.1"/>
    <property type="molecule type" value="Genomic_DNA"/>
</dbReference>
<name>A0A290YML7_PSEAI</name>
<reference evidence="2" key="1">
    <citation type="journal article" date="2017" name="Antimicrob. Agents Chemother.">
        <title>Characterization of carbapenemase-producing Pseudomonas aeruginosa isolated in Czech hospitals, during 2015.</title>
        <authorList>
            <person name="Papagiannitsis C.C."/>
            <person name="Hrabak J."/>
        </authorList>
    </citation>
    <scope>NUCLEOTIDE SEQUENCE</scope>
    <source>
        <strain evidence="2">30351cz</strain>
        <strain evidence="1">31360cz</strain>
    </source>
</reference>
<dbReference type="EMBL" id="KY860566">
    <property type="protein sequence ID" value="ATE47110.1"/>
    <property type="molecule type" value="Genomic_DNA"/>
</dbReference>
<evidence type="ECO:0000313" key="2">
    <source>
        <dbReference type="EMBL" id="ATE47174.1"/>
    </source>
</evidence>
<dbReference type="AlphaFoldDB" id="A0A290YML7"/>
<organism evidence="2">
    <name type="scientific">Pseudomonas aeruginosa</name>
    <dbReference type="NCBI Taxonomy" id="287"/>
    <lineage>
        <taxon>Bacteria</taxon>
        <taxon>Pseudomonadati</taxon>
        <taxon>Pseudomonadota</taxon>
        <taxon>Gammaproteobacteria</taxon>
        <taxon>Pseudomonadales</taxon>
        <taxon>Pseudomonadaceae</taxon>
        <taxon>Pseudomonas</taxon>
    </lineage>
</organism>
<evidence type="ECO:0000313" key="1">
    <source>
        <dbReference type="EMBL" id="ATE47110.1"/>
    </source>
</evidence>
<sequence length="155" mass="17915">MHEHLDHLAFRFFKIFAQFEYALKAMGYGRASRNDAAEADWDRFSNEVGVVLLGEQDANIAGAVEYLFQNPPKRQVWVNGMAEWREVGNDERSPQTLFAHIRRVRNNLYHGGKFNDRWLAPDRSIELISNSLLLLDYLAQSNHQLQETIRGNAPN</sequence>
<proteinExistence type="predicted"/>
<protein>
    <recommendedName>
        <fullName evidence="3">Apea-like HEPN domain-containing protein</fullName>
    </recommendedName>
</protein>
<accession>A0A290YML7</accession>
<evidence type="ECO:0008006" key="3">
    <source>
        <dbReference type="Google" id="ProtNLM"/>
    </source>
</evidence>
<dbReference type="RefSeq" id="WP_125093624.1">
    <property type="nucleotide sequence ID" value="NZ_AP014651.1"/>
</dbReference>